<dbReference type="KEGG" id="ado:A6F68_00822"/>
<organism evidence="7 8">
    <name type="scientific">Tsuneonella dongtanensis</name>
    <dbReference type="NCBI Taxonomy" id="692370"/>
    <lineage>
        <taxon>Bacteria</taxon>
        <taxon>Pseudomonadati</taxon>
        <taxon>Pseudomonadota</taxon>
        <taxon>Alphaproteobacteria</taxon>
        <taxon>Sphingomonadales</taxon>
        <taxon>Erythrobacteraceae</taxon>
        <taxon>Tsuneonella</taxon>
    </lineage>
</organism>
<dbReference type="STRING" id="692370.A6F68_00822"/>
<evidence type="ECO:0000313" key="7">
    <source>
        <dbReference type="EMBL" id="ANY19348.1"/>
    </source>
</evidence>
<dbReference type="AlphaFoldDB" id="A0A1B2AB93"/>
<comment type="similarity">
    <text evidence="1 5">Belongs to the glycosyl hydrolase 43 family.</text>
</comment>
<keyword evidence="2 5" id="KW-0378">Hydrolase</keyword>
<proteinExistence type="inferred from homology"/>
<feature type="site" description="Important for catalytic activity, responsible for pKa modulation of the active site Glu and correct orientation of both the proton donor and substrate" evidence="4">
    <location>
        <position position="163"/>
    </location>
</feature>
<gene>
    <name evidence="7" type="ORF">A6F68_00822</name>
</gene>
<evidence type="ECO:0000256" key="5">
    <source>
        <dbReference type="RuleBase" id="RU361187"/>
    </source>
</evidence>
<reference evidence="7 8" key="1">
    <citation type="submission" date="2016-07" db="EMBL/GenBank/DDBJ databases">
        <title>Complete genome sequence of Altererythrobacter dongtanensis KCTC 22672, a type strain with esterase isolated from tidal flat.</title>
        <authorList>
            <person name="Cheng H."/>
            <person name="Wu Y.-H."/>
            <person name="Zhou P."/>
            <person name="Huo Y.-Y."/>
            <person name="Wang C.-S."/>
            <person name="Xu X.-W."/>
        </authorList>
    </citation>
    <scope>NUCLEOTIDE SEQUENCE [LARGE SCALE GENOMIC DNA]</scope>
    <source>
        <strain evidence="7 8">KCTC 22672</strain>
    </source>
</reference>
<evidence type="ECO:0000256" key="6">
    <source>
        <dbReference type="SAM" id="SignalP"/>
    </source>
</evidence>
<accession>A0A1B2AB93</accession>
<dbReference type="PANTHER" id="PTHR42812:SF5">
    <property type="entry name" value="ENDO-ARABINASE"/>
    <property type="match status" value="1"/>
</dbReference>
<dbReference type="InterPro" id="IPR006710">
    <property type="entry name" value="Glyco_hydro_43"/>
</dbReference>
<keyword evidence="6" id="KW-0732">Signal</keyword>
<evidence type="ECO:0000256" key="3">
    <source>
        <dbReference type="ARBA" id="ARBA00023295"/>
    </source>
</evidence>
<evidence type="ECO:0000313" key="8">
    <source>
        <dbReference type="Proteomes" id="UP000092932"/>
    </source>
</evidence>
<dbReference type="Proteomes" id="UP000092932">
    <property type="component" value="Chromosome"/>
</dbReference>
<dbReference type="GO" id="GO:0004553">
    <property type="term" value="F:hydrolase activity, hydrolyzing O-glycosyl compounds"/>
    <property type="evidence" value="ECO:0007669"/>
    <property type="project" value="InterPro"/>
</dbReference>
<sequence>MQRRAMMKGMGAAVAAGAMPDLALAKGNSFTWQNPIFDGITGGIRDAQVLRDGGRWHLVGTAPEFWTGPNLGVRIFSSDTLTSWGEERLLIDRSKLDPSVWYYDRFWAPEIHRIEGKYWLVVNCRNESEAHKHSHGTLLARADALDGPYEILTPKQPLVTGNDMTIFTDDDGQTFGYWNQEKVIKGGRLWLDGGKFLGEPWDCFYVGGPQAWDKIGIEGPYVIKRDGRYYMFYSSWSRGYEIGYATADRPEGPWTKFSGNPIYGAQNERECEKAGLACNVDTRTPYRAVGHNEVFTGPDGRLWISCHGILRDGPHAGIPSLVIEPIDFVNGEIRIKGPTSTPQTVTW</sequence>
<dbReference type="Pfam" id="PF04616">
    <property type="entry name" value="Glyco_hydro_43"/>
    <property type="match status" value="1"/>
</dbReference>
<dbReference type="PANTHER" id="PTHR42812">
    <property type="entry name" value="BETA-XYLOSIDASE"/>
    <property type="match status" value="1"/>
</dbReference>
<dbReference type="InterPro" id="IPR051795">
    <property type="entry name" value="Glycosyl_Hydrlase_43"/>
</dbReference>
<name>A0A1B2AB93_9SPHN</name>
<dbReference type="InterPro" id="IPR023296">
    <property type="entry name" value="Glyco_hydro_beta-prop_sf"/>
</dbReference>
<dbReference type="SUPFAM" id="SSF75005">
    <property type="entry name" value="Arabinanase/levansucrase/invertase"/>
    <property type="match status" value="1"/>
</dbReference>
<feature type="chain" id="PRO_5008533954" evidence="6">
    <location>
        <begin position="26"/>
        <end position="347"/>
    </location>
</feature>
<keyword evidence="3 5" id="KW-0326">Glycosidase</keyword>
<evidence type="ECO:0000256" key="2">
    <source>
        <dbReference type="ARBA" id="ARBA00022801"/>
    </source>
</evidence>
<protein>
    <submittedName>
        <fullName evidence="7">Glycosyl hydrolases family 43</fullName>
    </submittedName>
</protein>
<keyword evidence="8" id="KW-1185">Reference proteome</keyword>
<dbReference type="GO" id="GO:0005975">
    <property type="term" value="P:carbohydrate metabolic process"/>
    <property type="evidence" value="ECO:0007669"/>
    <property type="project" value="InterPro"/>
</dbReference>
<feature type="signal peptide" evidence="6">
    <location>
        <begin position="1"/>
        <end position="25"/>
    </location>
</feature>
<dbReference type="Gene3D" id="2.115.10.20">
    <property type="entry name" value="Glycosyl hydrolase domain, family 43"/>
    <property type="match status" value="1"/>
</dbReference>
<evidence type="ECO:0000256" key="1">
    <source>
        <dbReference type="ARBA" id="ARBA00009865"/>
    </source>
</evidence>
<evidence type="ECO:0000256" key="4">
    <source>
        <dbReference type="PIRSR" id="PIRSR606710-2"/>
    </source>
</evidence>
<dbReference type="EMBL" id="CP016591">
    <property type="protein sequence ID" value="ANY19348.1"/>
    <property type="molecule type" value="Genomic_DNA"/>
</dbReference>